<feature type="signal peptide" evidence="3">
    <location>
        <begin position="1"/>
        <end position="19"/>
    </location>
</feature>
<keyword evidence="6" id="KW-1185">Reference proteome</keyword>
<keyword evidence="3" id="KW-0732">Signal</keyword>
<evidence type="ECO:0000313" key="5">
    <source>
        <dbReference type="EMBL" id="KAA9166359.1"/>
    </source>
</evidence>
<dbReference type="EMBL" id="VMNW02000002">
    <property type="protein sequence ID" value="KAA9166359.1"/>
    <property type="molecule type" value="Genomic_DNA"/>
</dbReference>
<dbReference type="InterPro" id="IPR002938">
    <property type="entry name" value="FAD-bd"/>
</dbReference>
<sequence>MRSIVIIGGGIAGAATALAAAKAGLSPVVFEAHPASGEDIGAFLTLAPNGFAALRELGVADAVAAAAFPMTELSVLARTGEVVASRPTSDSFTLRRAELCRVLQTEAIGRGIPLHHGKRLVTVREDEDGVTAEFADGESVRGDLLVGADGLRSAVRGLLDDSVVPRYAGQRVFYGHTAKAAPSEPGRMVMVRGSSVAFGYTVSPARETYWFGRTHGDELSPAEMAAPGWRDHLVELLRDDATPAAEIVAATAEPLLVTNTWDLPAVPRWRTGRVVLVGDAAHAASPATGQGASMAVEDAIVLAKALRDTANPLEVYERLRRPRAEANVAASARMTAGATDTVPRVGSARRPADGAVERMLAWDAVLED</sequence>
<accession>A0A5N0VJ71</accession>
<dbReference type="SUPFAM" id="SSF51905">
    <property type="entry name" value="FAD/NAD(P)-binding domain"/>
    <property type="match status" value="1"/>
</dbReference>
<proteinExistence type="predicted"/>
<dbReference type="AlphaFoldDB" id="A0A5N0VJ71"/>
<dbReference type="RefSeq" id="WP_144750619.1">
    <property type="nucleotide sequence ID" value="NZ_VMNW02000002.1"/>
</dbReference>
<feature type="domain" description="FAD-binding" evidence="4">
    <location>
        <begin position="4"/>
        <end position="330"/>
    </location>
</feature>
<dbReference type="GO" id="GO:0071949">
    <property type="term" value="F:FAD binding"/>
    <property type="evidence" value="ECO:0007669"/>
    <property type="project" value="InterPro"/>
</dbReference>
<keyword evidence="2" id="KW-0503">Monooxygenase</keyword>
<dbReference type="PANTHER" id="PTHR13789:SF309">
    <property type="entry name" value="PUTATIVE (AFU_ORTHOLOGUE AFUA_6G14510)-RELATED"/>
    <property type="match status" value="1"/>
</dbReference>
<evidence type="ECO:0000256" key="1">
    <source>
        <dbReference type="ARBA" id="ARBA00023002"/>
    </source>
</evidence>
<dbReference type="InterPro" id="IPR050493">
    <property type="entry name" value="FAD-dep_Monooxygenase_BioMet"/>
</dbReference>
<dbReference type="PRINTS" id="PR00420">
    <property type="entry name" value="RNGMNOXGNASE"/>
</dbReference>
<organism evidence="5 6">
    <name type="scientific">Amycolatopsis acidicola</name>
    <dbReference type="NCBI Taxonomy" id="2596893"/>
    <lineage>
        <taxon>Bacteria</taxon>
        <taxon>Bacillati</taxon>
        <taxon>Actinomycetota</taxon>
        <taxon>Actinomycetes</taxon>
        <taxon>Pseudonocardiales</taxon>
        <taxon>Pseudonocardiaceae</taxon>
        <taxon>Amycolatopsis</taxon>
    </lineage>
</organism>
<reference evidence="5" key="1">
    <citation type="submission" date="2019-09" db="EMBL/GenBank/DDBJ databases">
        <authorList>
            <person name="Teo W.F.A."/>
            <person name="Duangmal K."/>
        </authorList>
    </citation>
    <scope>NUCLEOTIDE SEQUENCE [LARGE SCALE GENOMIC DNA]</scope>
    <source>
        <strain evidence="5">K81G1</strain>
    </source>
</reference>
<name>A0A5N0VJ71_9PSEU</name>
<keyword evidence="1" id="KW-0560">Oxidoreductase</keyword>
<protein>
    <submittedName>
        <fullName evidence="5">FAD-dependent oxidoreductase</fullName>
    </submittedName>
</protein>
<evidence type="ECO:0000256" key="2">
    <source>
        <dbReference type="ARBA" id="ARBA00023033"/>
    </source>
</evidence>
<feature type="chain" id="PRO_5024395237" evidence="3">
    <location>
        <begin position="20"/>
        <end position="368"/>
    </location>
</feature>
<dbReference type="OrthoDB" id="9782160at2"/>
<evidence type="ECO:0000259" key="4">
    <source>
        <dbReference type="Pfam" id="PF01494"/>
    </source>
</evidence>
<dbReference type="Pfam" id="PF01494">
    <property type="entry name" value="FAD_binding_3"/>
    <property type="match status" value="1"/>
</dbReference>
<evidence type="ECO:0000313" key="6">
    <source>
        <dbReference type="Proteomes" id="UP000319769"/>
    </source>
</evidence>
<evidence type="ECO:0000256" key="3">
    <source>
        <dbReference type="SAM" id="SignalP"/>
    </source>
</evidence>
<gene>
    <name evidence="5" type="ORF">FPZ12_002005</name>
</gene>
<dbReference type="InterPro" id="IPR036188">
    <property type="entry name" value="FAD/NAD-bd_sf"/>
</dbReference>
<dbReference type="Proteomes" id="UP000319769">
    <property type="component" value="Unassembled WGS sequence"/>
</dbReference>
<dbReference type="Gene3D" id="3.50.50.60">
    <property type="entry name" value="FAD/NAD(P)-binding domain"/>
    <property type="match status" value="1"/>
</dbReference>
<dbReference type="PANTHER" id="PTHR13789">
    <property type="entry name" value="MONOOXYGENASE"/>
    <property type="match status" value="1"/>
</dbReference>
<comment type="caution">
    <text evidence="5">The sequence shown here is derived from an EMBL/GenBank/DDBJ whole genome shotgun (WGS) entry which is preliminary data.</text>
</comment>
<dbReference type="GO" id="GO:0004497">
    <property type="term" value="F:monooxygenase activity"/>
    <property type="evidence" value="ECO:0007669"/>
    <property type="project" value="UniProtKB-KW"/>
</dbReference>